<gene>
    <name evidence="5" type="ORF">G5V65_19830</name>
</gene>
<dbReference type="InterPro" id="IPR002818">
    <property type="entry name" value="DJ-1/PfpI"/>
</dbReference>
<evidence type="ECO:0000313" key="6">
    <source>
        <dbReference type="Proteomes" id="UP000474758"/>
    </source>
</evidence>
<dbReference type="Pfam" id="PF01965">
    <property type="entry name" value="DJ-1_PfpI"/>
    <property type="match status" value="1"/>
</dbReference>
<dbReference type="EMBL" id="JAALFE010000033">
    <property type="protein sequence ID" value="NGQ93143.1"/>
    <property type="molecule type" value="Genomic_DNA"/>
</dbReference>
<dbReference type="PRINTS" id="PR00032">
    <property type="entry name" value="HTHARAC"/>
</dbReference>
<accession>A0A6M1UAU8</accession>
<dbReference type="Gene3D" id="1.10.10.60">
    <property type="entry name" value="Homeodomain-like"/>
    <property type="match status" value="1"/>
</dbReference>
<dbReference type="InterPro" id="IPR020449">
    <property type="entry name" value="Tscrpt_reg_AraC-type_HTH"/>
</dbReference>
<name>A0A6M1UAU8_9RHOB</name>
<dbReference type="GO" id="GO:0003700">
    <property type="term" value="F:DNA-binding transcription factor activity"/>
    <property type="evidence" value="ECO:0007669"/>
    <property type="project" value="InterPro"/>
</dbReference>
<proteinExistence type="predicted"/>
<keyword evidence="1" id="KW-0805">Transcription regulation</keyword>
<dbReference type="InterPro" id="IPR009057">
    <property type="entry name" value="Homeodomain-like_sf"/>
</dbReference>
<dbReference type="PROSITE" id="PS01124">
    <property type="entry name" value="HTH_ARAC_FAMILY_2"/>
    <property type="match status" value="1"/>
</dbReference>
<dbReference type="InterPro" id="IPR018060">
    <property type="entry name" value="HTH_AraC"/>
</dbReference>
<dbReference type="SUPFAM" id="SSF52317">
    <property type="entry name" value="Class I glutamine amidotransferase-like"/>
    <property type="match status" value="1"/>
</dbReference>
<evidence type="ECO:0000256" key="2">
    <source>
        <dbReference type="ARBA" id="ARBA00023125"/>
    </source>
</evidence>
<dbReference type="PANTHER" id="PTHR46796">
    <property type="entry name" value="HTH-TYPE TRANSCRIPTIONAL ACTIVATOR RHAS-RELATED"/>
    <property type="match status" value="1"/>
</dbReference>
<dbReference type="SUPFAM" id="SSF46689">
    <property type="entry name" value="Homeodomain-like"/>
    <property type="match status" value="2"/>
</dbReference>
<dbReference type="InterPro" id="IPR050204">
    <property type="entry name" value="AraC_XylS_family_regulators"/>
</dbReference>
<reference evidence="5 6" key="1">
    <citation type="submission" date="2020-02" db="EMBL/GenBank/DDBJ databases">
        <title>Rhodobacter translucens sp. nov., a novel bacterium isolated from activated sludge.</title>
        <authorList>
            <person name="Liu J."/>
        </authorList>
    </citation>
    <scope>NUCLEOTIDE SEQUENCE [LARGE SCALE GENOMIC DNA]</scope>
    <source>
        <strain evidence="5 6">HX-7-19</strain>
    </source>
</reference>
<dbReference type="PROSITE" id="PS00041">
    <property type="entry name" value="HTH_ARAC_FAMILY_1"/>
    <property type="match status" value="1"/>
</dbReference>
<sequence>MTFLPPFDVVPRLDMPPGRRRLSVAIVLSDGFSMLSLGAITDALSLADRQLGVQTVSKRLVGFPSHRLLSRSGIQVIADQSLDRVQGEAELMRTYDGLVLCTGDLLSSEQAQTALRLVRNAKRHAKPICVIGGAVRTLAENGLISGCSDHWTRVSSLRETAPTVCVSDTIFLRDGHVVTSPGEAAALDLVIALISARLGQDVASAVSAQLLIEGVRGGSRPQPRFAANRFRGIPCVLGAAIDMFEARIEEPPSTSDVAAAVGISVRQLERLFAKHLKISPQKFCRRSQLQHAIRLIEQSSMEIIEIAIVCGFRETATFNKQFKRAYGVTPSQYRQFGGCAVSY</sequence>
<keyword evidence="6" id="KW-1185">Reference proteome</keyword>
<dbReference type="InterPro" id="IPR029062">
    <property type="entry name" value="Class_I_gatase-like"/>
</dbReference>
<dbReference type="AlphaFoldDB" id="A0A6M1UAU8"/>
<dbReference type="Pfam" id="PF12833">
    <property type="entry name" value="HTH_18"/>
    <property type="match status" value="1"/>
</dbReference>
<comment type="caution">
    <text evidence="5">The sequence shown here is derived from an EMBL/GenBank/DDBJ whole genome shotgun (WGS) entry which is preliminary data.</text>
</comment>
<organism evidence="5 6">
    <name type="scientific">Paragemmobacter kunshanensis</name>
    <dbReference type="NCBI Taxonomy" id="2583234"/>
    <lineage>
        <taxon>Bacteria</taxon>
        <taxon>Pseudomonadati</taxon>
        <taxon>Pseudomonadota</taxon>
        <taxon>Alphaproteobacteria</taxon>
        <taxon>Rhodobacterales</taxon>
        <taxon>Paracoccaceae</taxon>
        <taxon>Paragemmobacter</taxon>
    </lineage>
</organism>
<dbReference type="GO" id="GO:0043565">
    <property type="term" value="F:sequence-specific DNA binding"/>
    <property type="evidence" value="ECO:0007669"/>
    <property type="project" value="InterPro"/>
</dbReference>
<evidence type="ECO:0000259" key="4">
    <source>
        <dbReference type="PROSITE" id="PS01124"/>
    </source>
</evidence>
<evidence type="ECO:0000256" key="3">
    <source>
        <dbReference type="ARBA" id="ARBA00023163"/>
    </source>
</evidence>
<dbReference type="RefSeq" id="WP_165053844.1">
    <property type="nucleotide sequence ID" value="NZ_JAALFE010000033.1"/>
</dbReference>
<dbReference type="InterPro" id="IPR018062">
    <property type="entry name" value="HTH_AraC-typ_CS"/>
</dbReference>
<keyword evidence="3" id="KW-0804">Transcription</keyword>
<dbReference type="SMART" id="SM00342">
    <property type="entry name" value="HTH_ARAC"/>
    <property type="match status" value="1"/>
</dbReference>
<protein>
    <submittedName>
        <fullName evidence="5">Helix-turn-helix domain-containing protein</fullName>
    </submittedName>
</protein>
<keyword evidence="2" id="KW-0238">DNA-binding</keyword>
<dbReference type="Gene3D" id="3.40.50.880">
    <property type="match status" value="1"/>
</dbReference>
<evidence type="ECO:0000313" key="5">
    <source>
        <dbReference type="EMBL" id="NGQ93143.1"/>
    </source>
</evidence>
<evidence type="ECO:0000256" key="1">
    <source>
        <dbReference type="ARBA" id="ARBA00023015"/>
    </source>
</evidence>
<dbReference type="Proteomes" id="UP000474758">
    <property type="component" value="Unassembled WGS sequence"/>
</dbReference>
<feature type="domain" description="HTH araC/xylS-type" evidence="4">
    <location>
        <begin position="238"/>
        <end position="336"/>
    </location>
</feature>